<dbReference type="InterPro" id="IPR009071">
    <property type="entry name" value="HMG_box_dom"/>
</dbReference>
<proteinExistence type="predicted"/>
<dbReference type="PANTHER" id="PTHR10270">
    <property type="entry name" value="SOX TRANSCRIPTION FACTOR"/>
    <property type="match status" value="1"/>
</dbReference>
<dbReference type="OrthoDB" id="6247875at2759"/>
<dbReference type="CDD" id="cd01389">
    <property type="entry name" value="HMG-box_ROX1-like"/>
    <property type="match status" value="1"/>
</dbReference>
<dbReference type="GO" id="GO:0030154">
    <property type="term" value="P:cell differentiation"/>
    <property type="evidence" value="ECO:0007669"/>
    <property type="project" value="TreeGrafter"/>
</dbReference>
<accession>A0A2Z6RNA1</accession>
<dbReference type="GO" id="GO:0000978">
    <property type="term" value="F:RNA polymerase II cis-regulatory region sequence-specific DNA binding"/>
    <property type="evidence" value="ECO:0007669"/>
    <property type="project" value="TreeGrafter"/>
</dbReference>
<dbReference type="InterPro" id="IPR036910">
    <property type="entry name" value="HMG_box_dom_sf"/>
</dbReference>
<keyword evidence="2" id="KW-0804">Transcription</keyword>
<dbReference type="AlphaFoldDB" id="A0A2Z6RNA1"/>
<dbReference type="InterPro" id="IPR050140">
    <property type="entry name" value="SRY-related_HMG-box_TF-like"/>
</dbReference>
<gene>
    <name evidence="6" type="ORF">RCL2_003051600</name>
    <name evidence="5" type="ORF">RclHR1_00570024</name>
</gene>
<evidence type="ECO:0000313" key="5">
    <source>
        <dbReference type="EMBL" id="GBC04468.1"/>
    </source>
</evidence>
<dbReference type="SUPFAM" id="SSF47095">
    <property type="entry name" value="HMG-box"/>
    <property type="match status" value="1"/>
</dbReference>
<dbReference type="Pfam" id="PF00505">
    <property type="entry name" value="HMG_box"/>
    <property type="match status" value="1"/>
</dbReference>
<evidence type="ECO:0000259" key="4">
    <source>
        <dbReference type="PROSITE" id="PS50118"/>
    </source>
</evidence>
<dbReference type="PROSITE" id="PS50118">
    <property type="entry name" value="HMG_BOX_2"/>
    <property type="match status" value="1"/>
</dbReference>
<organism evidence="5 7">
    <name type="scientific">Rhizophagus clarus</name>
    <dbReference type="NCBI Taxonomy" id="94130"/>
    <lineage>
        <taxon>Eukaryota</taxon>
        <taxon>Fungi</taxon>
        <taxon>Fungi incertae sedis</taxon>
        <taxon>Mucoromycota</taxon>
        <taxon>Glomeromycotina</taxon>
        <taxon>Glomeromycetes</taxon>
        <taxon>Glomerales</taxon>
        <taxon>Glomeraceae</taxon>
        <taxon>Rhizophagus</taxon>
    </lineage>
</organism>
<evidence type="ECO:0000313" key="7">
    <source>
        <dbReference type="Proteomes" id="UP000247702"/>
    </source>
</evidence>
<evidence type="ECO:0000256" key="1">
    <source>
        <dbReference type="ARBA" id="ARBA00023125"/>
    </source>
</evidence>
<dbReference type="Gene3D" id="1.10.30.10">
    <property type="entry name" value="High mobility group box domain"/>
    <property type="match status" value="1"/>
</dbReference>
<keyword evidence="7" id="KW-1185">Reference proteome</keyword>
<protein>
    <submittedName>
        <fullName evidence="6">High mobility group box domain-containing protein</fullName>
    </submittedName>
</protein>
<feature type="domain" description="HMG box" evidence="4">
    <location>
        <begin position="73"/>
        <end position="139"/>
    </location>
</feature>
<reference evidence="6" key="2">
    <citation type="submission" date="2019-10" db="EMBL/GenBank/DDBJ databases">
        <title>Conservation and host-specific expression of non-tandemly repeated heterogenous ribosome RNA gene in arbuscular mycorrhizal fungi.</title>
        <authorList>
            <person name="Maeda T."/>
            <person name="Kobayashi Y."/>
            <person name="Nakagawa T."/>
            <person name="Ezawa T."/>
            <person name="Yamaguchi K."/>
            <person name="Bino T."/>
            <person name="Nishimoto Y."/>
            <person name="Shigenobu S."/>
            <person name="Kawaguchi M."/>
        </authorList>
    </citation>
    <scope>NUCLEOTIDE SEQUENCE</scope>
    <source>
        <strain evidence="6">HR1</strain>
    </source>
</reference>
<keyword evidence="3" id="KW-0539">Nucleus</keyword>
<dbReference type="SMART" id="SM00398">
    <property type="entry name" value="HMG"/>
    <property type="match status" value="1"/>
</dbReference>
<evidence type="ECO:0000313" key="6">
    <source>
        <dbReference type="EMBL" id="GET04209.1"/>
    </source>
</evidence>
<dbReference type="EMBL" id="BLAL01000338">
    <property type="protein sequence ID" value="GET04209.1"/>
    <property type="molecule type" value="Genomic_DNA"/>
</dbReference>
<evidence type="ECO:0000256" key="2">
    <source>
        <dbReference type="ARBA" id="ARBA00023163"/>
    </source>
</evidence>
<sequence>MPKSLKKKVYEIQGGYHVFNVREGMKVNDGIPTPTVGDDESINNLALDTESLLENSDKTRRALSNKKKGIVKIPRPPNAFIIYRREMKAKHDFSKKTEADISREVGEMWRKESDDVKDFYFKLADHAKKRHKEKYVNYKYKPERGKICSKNDIQESVDHAESPPDSDLNTVTYIEPVPESYNHDTLLPNYAYYVN</sequence>
<evidence type="ECO:0000256" key="3">
    <source>
        <dbReference type="PROSITE-ProRule" id="PRU00267"/>
    </source>
</evidence>
<comment type="caution">
    <text evidence="5">The sequence shown here is derived from an EMBL/GenBank/DDBJ whole genome shotgun (WGS) entry which is preliminary data.</text>
</comment>
<dbReference type="Proteomes" id="UP000615446">
    <property type="component" value="Unassembled WGS sequence"/>
</dbReference>
<dbReference type="Proteomes" id="UP000247702">
    <property type="component" value="Unassembled WGS sequence"/>
</dbReference>
<dbReference type="GO" id="GO:0001228">
    <property type="term" value="F:DNA-binding transcription activator activity, RNA polymerase II-specific"/>
    <property type="evidence" value="ECO:0007669"/>
    <property type="project" value="TreeGrafter"/>
</dbReference>
<dbReference type="EMBL" id="BEXD01003948">
    <property type="protein sequence ID" value="GBC04468.1"/>
    <property type="molecule type" value="Genomic_DNA"/>
</dbReference>
<name>A0A2Z6RNA1_9GLOM</name>
<reference evidence="5 7" key="1">
    <citation type="submission" date="2017-11" db="EMBL/GenBank/DDBJ databases">
        <title>The genome of Rhizophagus clarus HR1 reveals common genetic basis of auxotrophy among arbuscular mycorrhizal fungi.</title>
        <authorList>
            <person name="Kobayashi Y."/>
        </authorList>
    </citation>
    <scope>NUCLEOTIDE SEQUENCE [LARGE SCALE GENOMIC DNA]</scope>
    <source>
        <strain evidence="5 7">HR1</strain>
    </source>
</reference>
<dbReference type="PANTHER" id="PTHR10270:SF161">
    <property type="entry name" value="SEX-DETERMINING REGION Y PROTEIN"/>
    <property type="match status" value="1"/>
</dbReference>
<feature type="DNA-binding region" description="HMG box" evidence="3">
    <location>
        <begin position="73"/>
        <end position="139"/>
    </location>
</feature>
<dbReference type="GO" id="GO:0005634">
    <property type="term" value="C:nucleus"/>
    <property type="evidence" value="ECO:0007669"/>
    <property type="project" value="UniProtKB-UniRule"/>
</dbReference>
<keyword evidence="1 3" id="KW-0238">DNA-binding</keyword>